<keyword evidence="4" id="KW-1185">Reference proteome</keyword>
<dbReference type="InterPro" id="IPR036457">
    <property type="entry name" value="PPM-type-like_dom_sf"/>
</dbReference>
<gene>
    <name evidence="3" type="ORF">GCM10012285_29480</name>
</gene>
<dbReference type="SUPFAM" id="SSF81606">
    <property type="entry name" value="PP2C-like"/>
    <property type="match status" value="1"/>
</dbReference>
<sequence length="438" mass="46801">MSSPAARGRMLGDLIAASHVVTLDQVPDMVAKHAARIGWLEVLIYLADLQQDVLCLLAGQGSGAGGGAEAVPDELRIEGTLAGRAFQTGGIVASTASEGGLWWVPLLDGTERLGVLRACAAPGTEWDAQAAQDLRNLAGLVALMVVSKRGTSDTYAGLVRRRRMNIAAEMEWRVMPPRTFATGRLLISAVMEPAYEVSGDVFDYAVADEIVHLALFDAMGHDTAAGLTASLAVAASRNHRRQGSGILPTAEAMGRVLADEFDGDRFATGILAELNTATGVLIWTSLGHPAPVVIRKGRTALVLPCSPAPPMGTDLGVSPLLCRDQLEPGDRLLLYSDGITEARNSEGLEFGLPRFTDFLIQHHADGLPVPETLRRLMRRHLAYHGGRLNDDATVLLLEWSGPTPYRPAHVEALAGLPEYTTPATALPTRWARPDVEEP</sequence>
<organism evidence="3 4">
    <name type="scientific">Streptomyces kronopolitis</name>
    <dbReference type="NCBI Taxonomy" id="1612435"/>
    <lineage>
        <taxon>Bacteria</taxon>
        <taxon>Bacillati</taxon>
        <taxon>Actinomycetota</taxon>
        <taxon>Actinomycetes</taxon>
        <taxon>Kitasatosporales</taxon>
        <taxon>Streptomycetaceae</taxon>
        <taxon>Streptomyces</taxon>
    </lineage>
</organism>
<proteinExistence type="predicted"/>
<dbReference type="SMART" id="SM00331">
    <property type="entry name" value="PP2C_SIG"/>
    <property type="match status" value="1"/>
</dbReference>
<accession>A0ABQ2JIQ7</accession>
<protein>
    <recommendedName>
        <fullName evidence="2">PPM-type phosphatase domain-containing protein</fullName>
    </recommendedName>
</protein>
<feature type="domain" description="PPM-type phosphatase" evidence="2">
    <location>
        <begin position="182"/>
        <end position="399"/>
    </location>
</feature>
<evidence type="ECO:0000313" key="3">
    <source>
        <dbReference type="EMBL" id="GGN45669.1"/>
    </source>
</evidence>
<keyword evidence="1" id="KW-0378">Hydrolase</keyword>
<dbReference type="InterPro" id="IPR052016">
    <property type="entry name" value="Bact_Sigma-Reg"/>
</dbReference>
<comment type="caution">
    <text evidence="3">The sequence shown here is derived from an EMBL/GenBank/DDBJ whole genome shotgun (WGS) entry which is preliminary data.</text>
</comment>
<dbReference type="EMBL" id="BMND01000010">
    <property type="protein sequence ID" value="GGN45669.1"/>
    <property type="molecule type" value="Genomic_DNA"/>
</dbReference>
<dbReference type="InterPro" id="IPR001932">
    <property type="entry name" value="PPM-type_phosphatase-like_dom"/>
</dbReference>
<dbReference type="Proteomes" id="UP000600080">
    <property type="component" value="Unassembled WGS sequence"/>
</dbReference>
<dbReference type="Pfam" id="PF07228">
    <property type="entry name" value="SpoIIE"/>
    <property type="match status" value="1"/>
</dbReference>
<dbReference type="Gene3D" id="3.60.40.10">
    <property type="entry name" value="PPM-type phosphatase domain"/>
    <property type="match status" value="1"/>
</dbReference>
<evidence type="ECO:0000259" key="2">
    <source>
        <dbReference type="SMART" id="SM00331"/>
    </source>
</evidence>
<evidence type="ECO:0000313" key="4">
    <source>
        <dbReference type="Proteomes" id="UP000600080"/>
    </source>
</evidence>
<dbReference type="PANTHER" id="PTHR43156:SF2">
    <property type="entry name" value="STAGE II SPORULATION PROTEIN E"/>
    <property type="match status" value="1"/>
</dbReference>
<evidence type="ECO:0000256" key="1">
    <source>
        <dbReference type="ARBA" id="ARBA00022801"/>
    </source>
</evidence>
<name>A0ABQ2JIQ7_9ACTN</name>
<reference evidence="4" key="1">
    <citation type="journal article" date="2019" name="Int. J. Syst. Evol. Microbiol.">
        <title>The Global Catalogue of Microorganisms (GCM) 10K type strain sequencing project: providing services to taxonomists for standard genome sequencing and annotation.</title>
        <authorList>
            <consortium name="The Broad Institute Genomics Platform"/>
            <consortium name="The Broad Institute Genome Sequencing Center for Infectious Disease"/>
            <person name="Wu L."/>
            <person name="Ma J."/>
        </authorList>
    </citation>
    <scope>NUCLEOTIDE SEQUENCE [LARGE SCALE GENOMIC DNA]</scope>
    <source>
        <strain evidence="4">CGMCC 4.7323</strain>
    </source>
</reference>
<dbReference type="PANTHER" id="PTHR43156">
    <property type="entry name" value="STAGE II SPORULATION PROTEIN E-RELATED"/>
    <property type="match status" value="1"/>
</dbReference>